<name>F9X3S4_ZYMTI</name>
<dbReference type="RefSeq" id="XP_003854973.1">
    <property type="nucleotide sequence ID" value="XM_003854925.1"/>
</dbReference>
<dbReference type="InParanoid" id="F9X3S4"/>
<evidence type="ECO:0000313" key="2">
    <source>
        <dbReference type="EMBL" id="EGP89949.1"/>
    </source>
</evidence>
<organism evidence="2 3">
    <name type="scientific">Zymoseptoria tritici (strain CBS 115943 / IPO323)</name>
    <name type="common">Speckled leaf blotch fungus</name>
    <name type="synonym">Septoria tritici</name>
    <dbReference type="NCBI Taxonomy" id="336722"/>
    <lineage>
        <taxon>Eukaryota</taxon>
        <taxon>Fungi</taxon>
        <taxon>Dikarya</taxon>
        <taxon>Ascomycota</taxon>
        <taxon>Pezizomycotina</taxon>
        <taxon>Dothideomycetes</taxon>
        <taxon>Dothideomycetidae</taxon>
        <taxon>Mycosphaerellales</taxon>
        <taxon>Mycosphaerellaceae</taxon>
        <taxon>Zymoseptoria</taxon>
    </lineage>
</organism>
<accession>F9X3S4</accession>
<reference evidence="2 3" key="1">
    <citation type="journal article" date="2011" name="PLoS Genet.">
        <title>Finished genome of the fungal wheat pathogen Mycosphaerella graminicola reveals dispensome structure, chromosome plasticity, and stealth pathogenesis.</title>
        <authorList>
            <person name="Goodwin S.B."/>
            <person name="Ben M'barek S."/>
            <person name="Dhillon B."/>
            <person name="Wittenberg A.H.J."/>
            <person name="Crane C.F."/>
            <person name="Hane J.K."/>
            <person name="Foster A.J."/>
            <person name="Van der Lee T.A.J."/>
            <person name="Grimwood J."/>
            <person name="Aerts A."/>
            <person name="Antoniw J."/>
            <person name="Bailey A."/>
            <person name="Bluhm B."/>
            <person name="Bowler J."/>
            <person name="Bristow J."/>
            <person name="van der Burgt A."/>
            <person name="Canto-Canche B."/>
            <person name="Churchill A.C.L."/>
            <person name="Conde-Ferraez L."/>
            <person name="Cools H.J."/>
            <person name="Coutinho P.M."/>
            <person name="Csukai M."/>
            <person name="Dehal P."/>
            <person name="De Wit P."/>
            <person name="Donzelli B."/>
            <person name="van de Geest H.C."/>
            <person name="van Ham R.C.H.J."/>
            <person name="Hammond-Kosack K.E."/>
            <person name="Henrissat B."/>
            <person name="Kilian A."/>
            <person name="Kobayashi A.K."/>
            <person name="Koopmann E."/>
            <person name="Kourmpetis Y."/>
            <person name="Kuzniar A."/>
            <person name="Lindquist E."/>
            <person name="Lombard V."/>
            <person name="Maliepaard C."/>
            <person name="Martins N."/>
            <person name="Mehrabi R."/>
            <person name="Nap J.P.H."/>
            <person name="Ponomarenko A."/>
            <person name="Rudd J.J."/>
            <person name="Salamov A."/>
            <person name="Schmutz J."/>
            <person name="Schouten H.J."/>
            <person name="Shapiro H."/>
            <person name="Stergiopoulos I."/>
            <person name="Torriani S.F.F."/>
            <person name="Tu H."/>
            <person name="de Vries R.P."/>
            <person name="Waalwijk C."/>
            <person name="Ware S.B."/>
            <person name="Wiebenga A."/>
            <person name="Zwiers L.-H."/>
            <person name="Oliver R.P."/>
            <person name="Grigoriev I.V."/>
            <person name="Kema G.H.J."/>
        </authorList>
    </citation>
    <scope>NUCLEOTIDE SEQUENCE [LARGE SCALE GENOMIC DNA]</scope>
    <source>
        <strain evidence="3">CBS 115943 / IPO323</strain>
    </source>
</reference>
<protein>
    <submittedName>
        <fullName evidence="2">Uncharacterized protein</fullName>
    </submittedName>
</protein>
<dbReference type="AlphaFoldDB" id="F9X3S4"/>
<feature type="region of interest" description="Disordered" evidence="1">
    <location>
        <begin position="49"/>
        <end position="76"/>
    </location>
</feature>
<evidence type="ECO:0000256" key="1">
    <source>
        <dbReference type="SAM" id="MobiDB-lite"/>
    </source>
</evidence>
<feature type="region of interest" description="Disordered" evidence="1">
    <location>
        <begin position="1"/>
        <end position="22"/>
    </location>
</feature>
<dbReference type="EMBL" id="CM001197">
    <property type="protein sequence ID" value="EGP89949.1"/>
    <property type="molecule type" value="Genomic_DNA"/>
</dbReference>
<proteinExistence type="predicted"/>
<gene>
    <name evidence="2" type="ORF">MYCGRDRAFT_84656</name>
</gene>
<dbReference type="KEGG" id="ztr:MYCGRDRAFT_84656"/>
<dbReference type="GeneID" id="13403455"/>
<dbReference type="HOGENOM" id="CLU_2656360_0_0_1"/>
<evidence type="ECO:0000313" key="3">
    <source>
        <dbReference type="Proteomes" id="UP000008062"/>
    </source>
</evidence>
<keyword evidence="3" id="KW-1185">Reference proteome</keyword>
<dbReference type="Proteomes" id="UP000008062">
    <property type="component" value="Chromosome 2"/>
</dbReference>
<sequence length="76" mass="8430">MYGAESGLDEYTHSFAQSGVREEVEKEADAEAAKTYTNGRHVWVPLERGSRSRGCEGSKNGFSEQGQDSMRRVRCG</sequence>